<name>A0A1G6QJW4_9PSEU</name>
<dbReference type="InterPro" id="IPR050131">
    <property type="entry name" value="Peptidase_S8_subtilisin-like"/>
</dbReference>
<dbReference type="PRINTS" id="PR00723">
    <property type="entry name" value="SUBTILISIN"/>
</dbReference>
<evidence type="ECO:0000259" key="6">
    <source>
        <dbReference type="Pfam" id="PF00082"/>
    </source>
</evidence>
<feature type="active site" description="Charge relay system" evidence="5">
    <location>
        <position position="173"/>
    </location>
</feature>
<dbReference type="GO" id="GO:0004252">
    <property type="term" value="F:serine-type endopeptidase activity"/>
    <property type="evidence" value="ECO:0007669"/>
    <property type="project" value="UniProtKB-UniRule"/>
</dbReference>
<dbReference type="PROSITE" id="PS51892">
    <property type="entry name" value="SUBTILASE"/>
    <property type="match status" value="1"/>
</dbReference>
<evidence type="ECO:0000313" key="7">
    <source>
        <dbReference type="EMBL" id="SDC92750.1"/>
    </source>
</evidence>
<feature type="active site" description="Charge relay system" evidence="5">
    <location>
        <position position="136"/>
    </location>
</feature>
<dbReference type="Gene3D" id="3.40.50.200">
    <property type="entry name" value="Peptidase S8/S53 domain"/>
    <property type="match status" value="1"/>
</dbReference>
<dbReference type="Proteomes" id="UP000199501">
    <property type="component" value="Unassembled WGS sequence"/>
</dbReference>
<evidence type="ECO:0000256" key="4">
    <source>
        <dbReference type="ARBA" id="ARBA00022825"/>
    </source>
</evidence>
<dbReference type="GO" id="GO:0006508">
    <property type="term" value="P:proteolysis"/>
    <property type="evidence" value="ECO:0007669"/>
    <property type="project" value="UniProtKB-KW"/>
</dbReference>
<keyword evidence="3 5" id="KW-0378">Hydrolase</keyword>
<dbReference type="SUPFAM" id="SSF52743">
    <property type="entry name" value="Subtilisin-like"/>
    <property type="match status" value="1"/>
</dbReference>
<keyword evidence="2 5" id="KW-0645">Protease</keyword>
<evidence type="ECO:0000256" key="5">
    <source>
        <dbReference type="PROSITE-ProRule" id="PRU01240"/>
    </source>
</evidence>
<reference evidence="8" key="1">
    <citation type="submission" date="2016-10" db="EMBL/GenBank/DDBJ databases">
        <authorList>
            <person name="Varghese N."/>
            <person name="Submissions S."/>
        </authorList>
    </citation>
    <scope>NUCLEOTIDE SEQUENCE [LARGE SCALE GENOMIC DNA]</scope>
    <source>
        <strain evidence="8">IBRC-M 10403</strain>
    </source>
</reference>
<dbReference type="STRING" id="1271860.SAMN05216174_105345"/>
<organism evidence="7 8">
    <name type="scientific">Actinokineospora iranica</name>
    <dbReference type="NCBI Taxonomy" id="1271860"/>
    <lineage>
        <taxon>Bacteria</taxon>
        <taxon>Bacillati</taxon>
        <taxon>Actinomycetota</taxon>
        <taxon>Actinomycetes</taxon>
        <taxon>Pseudonocardiales</taxon>
        <taxon>Pseudonocardiaceae</taxon>
        <taxon>Actinokineospora</taxon>
    </lineage>
</organism>
<dbReference type="EMBL" id="FMZZ01000005">
    <property type="protein sequence ID" value="SDC92750.1"/>
    <property type="molecule type" value="Genomic_DNA"/>
</dbReference>
<dbReference type="InterPro" id="IPR000209">
    <property type="entry name" value="Peptidase_S8/S53_dom"/>
</dbReference>
<feature type="domain" description="Peptidase S8/S53" evidence="6">
    <location>
        <begin position="130"/>
        <end position="345"/>
    </location>
</feature>
<dbReference type="InterPro" id="IPR023828">
    <property type="entry name" value="Peptidase_S8_Ser-AS"/>
</dbReference>
<evidence type="ECO:0000313" key="8">
    <source>
        <dbReference type="Proteomes" id="UP000199501"/>
    </source>
</evidence>
<evidence type="ECO:0000256" key="2">
    <source>
        <dbReference type="ARBA" id="ARBA00022670"/>
    </source>
</evidence>
<proteinExistence type="inferred from homology"/>
<comment type="similarity">
    <text evidence="1 5">Belongs to the peptidase S8 family.</text>
</comment>
<dbReference type="InterPro" id="IPR036852">
    <property type="entry name" value="Peptidase_S8/S53_dom_sf"/>
</dbReference>
<protein>
    <submittedName>
        <fullName evidence="7">Subtilase family protein</fullName>
    </submittedName>
</protein>
<keyword evidence="4 5" id="KW-0720">Serine protease</keyword>
<dbReference type="PANTHER" id="PTHR43806:SF11">
    <property type="entry name" value="CEREVISIN-RELATED"/>
    <property type="match status" value="1"/>
</dbReference>
<dbReference type="CDD" id="cd00306">
    <property type="entry name" value="Peptidases_S8_S53"/>
    <property type="match status" value="1"/>
</dbReference>
<keyword evidence="8" id="KW-1185">Reference proteome</keyword>
<dbReference type="OrthoDB" id="5177045at2"/>
<sequence>MHTERGQDSLADLADRSPDLVLHDPGGPAECLVRRGQLLVPRAGLDRAVRALDRWIEAVDPAEHATLRLRPGAAADCVRIAAEVADLVPVSANHVHTVLVGAPILHGTGAAPVPAPLPPEPPRVRWDPPVTVLMLDTGIDPHPWFVGRPWFGRWDLEVLDADHDRVPDRQAGHGTFVAGVVLSHAPGATLRQFPVLSSQGLTDDRTVAATLRRARHLSAVRPDPVDVLLLTAGCHTADDRCPPVLARELAHWPTVVAAAGNTGTTRPFWPAALPTVTAVGALSPDGSRAPFSNHGPWVDRWAPGVDIVSSHVRLTGDGREYGGARWSGTSFAAPRVAAAVAMARAEAELVAGA</sequence>
<accession>A0A1G6QJW4</accession>
<gene>
    <name evidence="7" type="ORF">SAMN05216174_105345</name>
</gene>
<dbReference type="RefSeq" id="WP_091450360.1">
    <property type="nucleotide sequence ID" value="NZ_FMZZ01000005.1"/>
</dbReference>
<dbReference type="PROSITE" id="PS00138">
    <property type="entry name" value="SUBTILASE_SER"/>
    <property type="match status" value="1"/>
</dbReference>
<dbReference type="InterPro" id="IPR015500">
    <property type="entry name" value="Peptidase_S8_subtilisin-rel"/>
</dbReference>
<dbReference type="Pfam" id="PF00082">
    <property type="entry name" value="Peptidase_S8"/>
    <property type="match status" value="1"/>
</dbReference>
<dbReference type="PANTHER" id="PTHR43806">
    <property type="entry name" value="PEPTIDASE S8"/>
    <property type="match status" value="1"/>
</dbReference>
<feature type="active site" description="Charge relay system" evidence="5">
    <location>
        <position position="330"/>
    </location>
</feature>
<evidence type="ECO:0000256" key="1">
    <source>
        <dbReference type="ARBA" id="ARBA00011073"/>
    </source>
</evidence>
<evidence type="ECO:0000256" key="3">
    <source>
        <dbReference type="ARBA" id="ARBA00022801"/>
    </source>
</evidence>
<dbReference type="AlphaFoldDB" id="A0A1G6QJW4"/>